<dbReference type="PANTHER" id="PTHR43414:SF6">
    <property type="entry name" value="MULTIDRUG RESISTANCE PROTEIN MDTG"/>
    <property type="match status" value="1"/>
</dbReference>
<feature type="transmembrane region" description="Helical" evidence="7">
    <location>
        <begin position="322"/>
        <end position="346"/>
    </location>
</feature>
<dbReference type="AlphaFoldDB" id="A0A0W0YYI6"/>
<dbReference type="InterPro" id="IPR036259">
    <property type="entry name" value="MFS_trans_sf"/>
</dbReference>
<dbReference type="Pfam" id="PF07690">
    <property type="entry name" value="MFS_1"/>
    <property type="match status" value="1"/>
</dbReference>
<feature type="transmembrane region" description="Helical" evidence="7">
    <location>
        <begin position="90"/>
        <end position="110"/>
    </location>
</feature>
<evidence type="ECO:0000256" key="2">
    <source>
        <dbReference type="ARBA" id="ARBA00022448"/>
    </source>
</evidence>
<keyword evidence="4 7" id="KW-0812">Transmembrane</keyword>
<proteinExistence type="predicted"/>
<feature type="transmembrane region" description="Helical" evidence="7">
    <location>
        <begin position="221"/>
        <end position="249"/>
    </location>
</feature>
<dbReference type="Gene3D" id="1.20.1250.20">
    <property type="entry name" value="MFS general substrate transporter like domains"/>
    <property type="match status" value="1"/>
</dbReference>
<feature type="domain" description="Major facilitator superfamily (MFS) profile" evidence="8">
    <location>
        <begin position="12"/>
        <end position="405"/>
    </location>
</feature>
<feature type="transmembrane region" description="Helical" evidence="7">
    <location>
        <begin position="383"/>
        <end position="403"/>
    </location>
</feature>
<evidence type="ECO:0000313" key="9">
    <source>
        <dbReference type="EMBL" id="KTD61968.1"/>
    </source>
</evidence>
<dbReference type="InterPro" id="IPR005829">
    <property type="entry name" value="Sugar_transporter_CS"/>
</dbReference>
<keyword evidence="6 7" id="KW-0472">Membrane</keyword>
<organism evidence="9 10">
    <name type="scientific">Legionella shakespearei DSM 23087</name>
    <dbReference type="NCBI Taxonomy" id="1122169"/>
    <lineage>
        <taxon>Bacteria</taxon>
        <taxon>Pseudomonadati</taxon>
        <taxon>Pseudomonadota</taxon>
        <taxon>Gammaproteobacteria</taxon>
        <taxon>Legionellales</taxon>
        <taxon>Legionellaceae</taxon>
        <taxon>Legionella</taxon>
    </lineage>
</organism>
<dbReference type="PATRIC" id="fig|1122169.6.peg.1405"/>
<feature type="transmembrane region" description="Helical" evidence="7">
    <location>
        <begin position="57"/>
        <end position="78"/>
    </location>
</feature>
<evidence type="ECO:0000256" key="5">
    <source>
        <dbReference type="ARBA" id="ARBA00022989"/>
    </source>
</evidence>
<sequence>MKATKSWSYASQTLTLLFIMFIDGVGMSLVLPLSGDLFSPGAYSLLSATSPAWLNQFYYGANLAAFSLAMIFGASILGQLSDKYGRKLTLNLSLLGALAGYLLCALAVVIKEPSLFIIGRIIDGLTAGSIPVAQAILTDLDSKSSQMTGIGRVMFAVTSGYMLGPVIAGSAYIGQSSNHYLPFVLIALSCLFSMGFLSLIKETKGAATEPQKLNLFNALKPVMALFKLASLRSALLSFFLFQCAWTLFYQYLPKIQIGNSAFNHQELNTLMAAVGAAMCFAFCVAVPKLKLSPVKLIMWCFGLFTLFNFNLLQAGLDYGSFTFLAVSMALLYAIGYSAMLGFILSISNDSEKGLILGSIASICAISASLTAILGGYLNALSNYAFFSVLLLMSFTALMIFLNLSRAHTLKAA</sequence>
<evidence type="ECO:0000256" key="7">
    <source>
        <dbReference type="SAM" id="Phobius"/>
    </source>
</evidence>
<keyword evidence="5 7" id="KW-1133">Transmembrane helix</keyword>
<dbReference type="GO" id="GO:0022857">
    <property type="term" value="F:transmembrane transporter activity"/>
    <property type="evidence" value="ECO:0007669"/>
    <property type="project" value="InterPro"/>
</dbReference>
<name>A0A0W0YYI6_9GAMM</name>
<keyword evidence="2" id="KW-0813">Transport</keyword>
<dbReference type="STRING" id="1122169.Lsha_1217"/>
<feature type="transmembrane region" description="Helical" evidence="7">
    <location>
        <begin position="269"/>
        <end position="289"/>
    </location>
</feature>
<evidence type="ECO:0000256" key="4">
    <source>
        <dbReference type="ARBA" id="ARBA00022692"/>
    </source>
</evidence>
<reference evidence="9 10" key="1">
    <citation type="submission" date="2015-11" db="EMBL/GenBank/DDBJ databases">
        <title>Genomic analysis of 38 Legionella species identifies large and diverse effector repertoires.</title>
        <authorList>
            <person name="Burstein D."/>
            <person name="Amaro F."/>
            <person name="Zusman T."/>
            <person name="Lifshitz Z."/>
            <person name="Cohen O."/>
            <person name="Gilbert J.A."/>
            <person name="Pupko T."/>
            <person name="Shuman H.A."/>
            <person name="Segal G."/>
        </authorList>
    </citation>
    <scope>NUCLEOTIDE SEQUENCE [LARGE SCALE GENOMIC DNA]</scope>
    <source>
        <strain evidence="9 10">ATCC 49655</strain>
    </source>
</reference>
<comment type="caution">
    <text evidence="9">The sequence shown here is derived from an EMBL/GenBank/DDBJ whole genome shotgun (WGS) entry which is preliminary data.</text>
</comment>
<keyword evidence="10" id="KW-1185">Reference proteome</keyword>
<feature type="transmembrane region" description="Helical" evidence="7">
    <location>
        <begin position="116"/>
        <end position="137"/>
    </location>
</feature>
<dbReference type="eggNOG" id="COG2814">
    <property type="taxonomic scope" value="Bacteria"/>
</dbReference>
<protein>
    <submittedName>
        <fullName evidence="9">Transporter of the major facilitator superfamily (MFS)</fullName>
    </submittedName>
</protein>
<evidence type="ECO:0000313" key="10">
    <source>
        <dbReference type="Proteomes" id="UP000054600"/>
    </source>
</evidence>
<dbReference type="InterPro" id="IPR011701">
    <property type="entry name" value="MFS"/>
</dbReference>
<evidence type="ECO:0000256" key="3">
    <source>
        <dbReference type="ARBA" id="ARBA00022475"/>
    </source>
</evidence>
<feature type="transmembrane region" description="Helical" evidence="7">
    <location>
        <begin position="149"/>
        <end position="173"/>
    </location>
</feature>
<dbReference type="RefSeq" id="WP_018577282.1">
    <property type="nucleotide sequence ID" value="NZ_KB892398.1"/>
</dbReference>
<dbReference type="PANTHER" id="PTHR43414">
    <property type="entry name" value="MULTIDRUG RESISTANCE PROTEIN MDTG"/>
    <property type="match status" value="1"/>
</dbReference>
<dbReference type="Proteomes" id="UP000054600">
    <property type="component" value="Unassembled WGS sequence"/>
</dbReference>
<feature type="transmembrane region" description="Helical" evidence="7">
    <location>
        <begin position="296"/>
        <end position="316"/>
    </location>
</feature>
<dbReference type="PROSITE" id="PS00216">
    <property type="entry name" value="SUGAR_TRANSPORT_1"/>
    <property type="match status" value="1"/>
</dbReference>
<dbReference type="SUPFAM" id="SSF103473">
    <property type="entry name" value="MFS general substrate transporter"/>
    <property type="match status" value="1"/>
</dbReference>
<dbReference type="PROSITE" id="PS50850">
    <property type="entry name" value="MFS"/>
    <property type="match status" value="1"/>
</dbReference>
<feature type="transmembrane region" description="Helical" evidence="7">
    <location>
        <begin position="353"/>
        <end position="377"/>
    </location>
</feature>
<evidence type="ECO:0000256" key="6">
    <source>
        <dbReference type="ARBA" id="ARBA00023136"/>
    </source>
</evidence>
<keyword evidence="3" id="KW-1003">Cell membrane</keyword>
<evidence type="ECO:0000259" key="8">
    <source>
        <dbReference type="PROSITE" id="PS50850"/>
    </source>
</evidence>
<dbReference type="EMBL" id="LNYW01000034">
    <property type="protein sequence ID" value="KTD61968.1"/>
    <property type="molecule type" value="Genomic_DNA"/>
</dbReference>
<comment type="subcellular location">
    <subcellularLocation>
        <location evidence="1">Cell membrane</location>
        <topology evidence="1">Multi-pass membrane protein</topology>
    </subcellularLocation>
</comment>
<dbReference type="GO" id="GO:0005886">
    <property type="term" value="C:plasma membrane"/>
    <property type="evidence" value="ECO:0007669"/>
    <property type="project" value="UniProtKB-SubCell"/>
</dbReference>
<gene>
    <name evidence="9" type="ORF">Lsha_1217</name>
</gene>
<dbReference type="InterPro" id="IPR020846">
    <property type="entry name" value="MFS_dom"/>
</dbReference>
<evidence type="ECO:0000256" key="1">
    <source>
        <dbReference type="ARBA" id="ARBA00004651"/>
    </source>
</evidence>
<accession>A0A0W0YYI6</accession>
<feature type="transmembrane region" description="Helical" evidence="7">
    <location>
        <begin position="12"/>
        <end position="31"/>
    </location>
</feature>
<feature type="transmembrane region" description="Helical" evidence="7">
    <location>
        <begin position="179"/>
        <end position="200"/>
    </location>
</feature>